<sequence>MKMRFDEEPNYLKLISLFDELIEP</sequence>
<proteinExistence type="predicted"/>
<name>A0A0A9G5G6_ARUDO</name>
<dbReference type="AlphaFoldDB" id="A0A0A9G5G6"/>
<organism evidence="1">
    <name type="scientific">Arundo donax</name>
    <name type="common">Giant reed</name>
    <name type="synonym">Donax arundinaceus</name>
    <dbReference type="NCBI Taxonomy" id="35708"/>
    <lineage>
        <taxon>Eukaryota</taxon>
        <taxon>Viridiplantae</taxon>
        <taxon>Streptophyta</taxon>
        <taxon>Embryophyta</taxon>
        <taxon>Tracheophyta</taxon>
        <taxon>Spermatophyta</taxon>
        <taxon>Magnoliopsida</taxon>
        <taxon>Liliopsida</taxon>
        <taxon>Poales</taxon>
        <taxon>Poaceae</taxon>
        <taxon>PACMAD clade</taxon>
        <taxon>Arundinoideae</taxon>
        <taxon>Arundineae</taxon>
        <taxon>Arundo</taxon>
    </lineage>
</organism>
<accession>A0A0A9G5G6</accession>
<dbReference type="EMBL" id="GBRH01180115">
    <property type="protein sequence ID" value="JAE17781.1"/>
    <property type="molecule type" value="Transcribed_RNA"/>
</dbReference>
<reference evidence="1" key="1">
    <citation type="submission" date="2014-09" db="EMBL/GenBank/DDBJ databases">
        <authorList>
            <person name="Magalhaes I.L.F."/>
            <person name="Oliveira U."/>
            <person name="Santos F.R."/>
            <person name="Vidigal T.H.D.A."/>
            <person name="Brescovit A.D."/>
            <person name="Santos A.J."/>
        </authorList>
    </citation>
    <scope>NUCLEOTIDE SEQUENCE</scope>
    <source>
        <tissue evidence="1">Shoot tissue taken approximately 20 cm above the soil surface</tissue>
    </source>
</reference>
<reference evidence="1" key="2">
    <citation type="journal article" date="2015" name="Data Brief">
        <title>Shoot transcriptome of the giant reed, Arundo donax.</title>
        <authorList>
            <person name="Barrero R.A."/>
            <person name="Guerrero F.D."/>
            <person name="Moolhuijzen P."/>
            <person name="Goolsby J.A."/>
            <person name="Tidwell J."/>
            <person name="Bellgard S.E."/>
            <person name="Bellgard M.I."/>
        </authorList>
    </citation>
    <scope>NUCLEOTIDE SEQUENCE</scope>
    <source>
        <tissue evidence="1">Shoot tissue taken approximately 20 cm above the soil surface</tissue>
    </source>
</reference>
<evidence type="ECO:0000313" key="1">
    <source>
        <dbReference type="EMBL" id="JAE17781.1"/>
    </source>
</evidence>
<protein>
    <submittedName>
        <fullName evidence="1">Uncharacterized protein</fullName>
    </submittedName>
</protein>